<dbReference type="InterPro" id="IPR001645">
    <property type="entry name" value="Folylpolyglutamate_synth"/>
</dbReference>
<dbReference type="GO" id="GO:0005524">
    <property type="term" value="F:ATP binding"/>
    <property type="evidence" value="ECO:0007669"/>
    <property type="project" value="UniProtKB-KW"/>
</dbReference>
<dbReference type="InterPro" id="IPR036565">
    <property type="entry name" value="Mur-like_cat_sf"/>
</dbReference>
<dbReference type="GO" id="GO:0005829">
    <property type="term" value="C:cytosol"/>
    <property type="evidence" value="ECO:0007669"/>
    <property type="project" value="TreeGrafter"/>
</dbReference>
<dbReference type="OrthoDB" id="5212574at2759"/>
<dbReference type="InterPro" id="IPR018109">
    <property type="entry name" value="Folylpolyglutamate_synth_CS"/>
</dbReference>
<dbReference type="AlphaFoldDB" id="A0A8H7ZPW3"/>
<evidence type="ECO:0000256" key="4">
    <source>
        <dbReference type="ARBA" id="ARBA00022840"/>
    </source>
</evidence>
<comment type="caution">
    <text evidence="5">The sequence shown here is derived from an EMBL/GenBank/DDBJ whole genome shotgun (WGS) entry which is preliminary data.</text>
</comment>
<dbReference type="Gene3D" id="3.40.1190.10">
    <property type="entry name" value="Mur-like, catalytic domain"/>
    <property type="match status" value="1"/>
</dbReference>
<evidence type="ECO:0000256" key="3">
    <source>
        <dbReference type="ARBA" id="ARBA00022741"/>
    </source>
</evidence>
<dbReference type="PANTHER" id="PTHR11136:SF5">
    <property type="entry name" value="FOLYLPOLYGLUTAMATE SYNTHASE, MITOCHONDRIAL"/>
    <property type="match status" value="1"/>
</dbReference>
<keyword evidence="2" id="KW-0436">Ligase</keyword>
<dbReference type="PROSITE" id="PS01011">
    <property type="entry name" value="FOLYLPOLYGLU_SYNT_1"/>
    <property type="match status" value="1"/>
</dbReference>
<dbReference type="UniPathway" id="UPA00850"/>
<evidence type="ECO:0000256" key="1">
    <source>
        <dbReference type="ARBA" id="ARBA00008276"/>
    </source>
</evidence>
<reference evidence="5 6" key="1">
    <citation type="journal article" name="Sci. Rep.">
        <title>Genome-scale phylogenetic analyses confirm Olpidium as the closest living zoosporic fungus to the non-flagellated, terrestrial fungi.</title>
        <authorList>
            <person name="Chang Y."/>
            <person name="Rochon D."/>
            <person name="Sekimoto S."/>
            <person name="Wang Y."/>
            <person name="Chovatia M."/>
            <person name="Sandor L."/>
            <person name="Salamov A."/>
            <person name="Grigoriev I.V."/>
            <person name="Stajich J.E."/>
            <person name="Spatafora J.W."/>
        </authorList>
    </citation>
    <scope>NUCLEOTIDE SEQUENCE [LARGE SCALE GENOMIC DNA]</scope>
    <source>
        <strain evidence="5">S191</strain>
    </source>
</reference>
<keyword evidence="6" id="KW-1185">Reference proteome</keyword>
<comment type="similarity">
    <text evidence="1">Belongs to the folylpolyglutamate synthase family.</text>
</comment>
<evidence type="ECO:0000256" key="2">
    <source>
        <dbReference type="ARBA" id="ARBA00022598"/>
    </source>
</evidence>
<evidence type="ECO:0000313" key="6">
    <source>
        <dbReference type="Proteomes" id="UP000673691"/>
    </source>
</evidence>
<keyword evidence="3" id="KW-0547">Nucleotide-binding</keyword>
<dbReference type="PANTHER" id="PTHR11136">
    <property type="entry name" value="FOLYLPOLYGLUTAMATE SYNTHASE-RELATED"/>
    <property type="match status" value="1"/>
</dbReference>
<keyword evidence="4" id="KW-0067">ATP-binding</keyword>
<gene>
    <name evidence="5" type="ORF">BJ554DRAFT_2826</name>
</gene>
<dbReference type="Proteomes" id="UP000673691">
    <property type="component" value="Unassembled WGS sequence"/>
</dbReference>
<dbReference type="PROSITE" id="PS01012">
    <property type="entry name" value="FOLYLPOLYGLU_SYNT_2"/>
    <property type="match status" value="1"/>
</dbReference>
<proteinExistence type="inferred from homology"/>
<organism evidence="5 6">
    <name type="scientific">Olpidium bornovanus</name>
    <dbReference type="NCBI Taxonomy" id="278681"/>
    <lineage>
        <taxon>Eukaryota</taxon>
        <taxon>Fungi</taxon>
        <taxon>Fungi incertae sedis</taxon>
        <taxon>Olpidiomycota</taxon>
        <taxon>Olpidiomycotina</taxon>
        <taxon>Olpidiomycetes</taxon>
        <taxon>Olpidiales</taxon>
        <taxon>Olpidiaceae</taxon>
        <taxon>Olpidium</taxon>
    </lineage>
</organism>
<dbReference type="EMBL" id="JAEFCI010010437">
    <property type="protein sequence ID" value="KAG5457216.1"/>
    <property type="molecule type" value="Genomic_DNA"/>
</dbReference>
<sequence>MRFLGVAHPRGLPPIGLQDLNQLQNNASVLDAIRKSGGRMNERSLPEMRDHCRRIGYEPADFDALNPIHVTGTKGKGSTCALTESILRRYPKPGGNGATLRTGLYTSPHLMAVRERIRINGALLSKEKFTKYFYDVWDMWNDLDQQQVLPLSEDALPQKWNPRPTYFRFLTLVAFHAFMQEKAGGCYSWGIPHVAAKLTNDSRQVDVAVIEVGVGGQYDSTNVLVHPIVCGVTNLGLDHCSVLGKTVSDIAWHKSGIFKVIFARFLRIVDAERCREDLFSSAVASMHLISSMLTMCTPCRRRKAYLR</sequence>
<protein>
    <submittedName>
        <fullName evidence="5">Folylpolyglutamate synthase</fullName>
    </submittedName>
</protein>
<evidence type="ECO:0000313" key="5">
    <source>
        <dbReference type="EMBL" id="KAG5457216.1"/>
    </source>
</evidence>
<dbReference type="GO" id="GO:0005739">
    <property type="term" value="C:mitochondrion"/>
    <property type="evidence" value="ECO:0007669"/>
    <property type="project" value="TreeGrafter"/>
</dbReference>
<accession>A0A8H7ZPW3</accession>
<dbReference type="SUPFAM" id="SSF53623">
    <property type="entry name" value="MurD-like peptide ligases, catalytic domain"/>
    <property type="match status" value="1"/>
</dbReference>
<dbReference type="GO" id="GO:0004326">
    <property type="term" value="F:tetrahydrofolylpolyglutamate synthase activity"/>
    <property type="evidence" value="ECO:0007669"/>
    <property type="project" value="InterPro"/>
</dbReference>
<name>A0A8H7ZPW3_9FUNG</name>